<evidence type="ECO:0000313" key="1">
    <source>
        <dbReference type="EMBL" id="OEV17837.1"/>
    </source>
</evidence>
<comment type="caution">
    <text evidence="1">The sequence shown here is derived from an EMBL/GenBank/DDBJ whole genome shotgun (WGS) entry which is preliminary data.</text>
</comment>
<organism evidence="1 2">
    <name type="scientific">Streptomyces nanshensis</name>
    <dbReference type="NCBI Taxonomy" id="518642"/>
    <lineage>
        <taxon>Bacteria</taxon>
        <taxon>Bacillati</taxon>
        <taxon>Actinomycetota</taxon>
        <taxon>Actinomycetes</taxon>
        <taxon>Kitasatosporales</taxon>
        <taxon>Streptomycetaceae</taxon>
        <taxon>Streptomyces</taxon>
    </lineage>
</organism>
<dbReference type="RefSeq" id="WP_070203011.1">
    <property type="nucleotide sequence ID" value="NZ_LJGZ01000096.1"/>
</dbReference>
<dbReference type="Proteomes" id="UP000175971">
    <property type="component" value="Unassembled WGS sequence"/>
</dbReference>
<dbReference type="EMBL" id="LJGZ01000096">
    <property type="protein sequence ID" value="OEV17837.1"/>
    <property type="molecule type" value="Genomic_DNA"/>
</dbReference>
<sequence>MAVGPVEHLVIAFPGSGFTGTVLPVLADAVASGAVRPADLAFVRRAEGGAPVPVELRELDPEGTVPAGPAEGGAAVELGAADIEVLEGSVPQGEVVALVVREDLWTSQLARTFREAGGAFVAHERFGAAAAAPDADEAPEGDDIITRLERLAELWRRDVLTDAEFAEQKAKLLAD</sequence>
<protein>
    <recommendedName>
        <fullName evidence="3">SHOCT domain-containing protein</fullName>
    </recommendedName>
</protein>
<evidence type="ECO:0000313" key="2">
    <source>
        <dbReference type="Proteomes" id="UP000175971"/>
    </source>
</evidence>
<dbReference type="Pfam" id="PF19850">
    <property type="entry name" value="DUF6325"/>
    <property type="match status" value="1"/>
</dbReference>
<reference evidence="1 2" key="1">
    <citation type="journal article" date="2016" name="Front. Microbiol.">
        <title>Comparative Genomics Analysis of Streptomyces Species Reveals Their Adaptation to the Marine Environment and Their Diversity at the Genomic Level.</title>
        <authorList>
            <person name="Tian X."/>
            <person name="Zhang Z."/>
            <person name="Yang T."/>
            <person name="Chen M."/>
            <person name="Li J."/>
            <person name="Chen F."/>
            <person name="Yang J."/>
            <person name="Li W."/>
            <person name="Zhang B."/>
            <person name="Zhang Z."/>
            <person name="Wu J."/>
            <person name="Zhang C."/>
            <person name="Long L."/>
            <person name="Xiao J."/>
        </authorList>
    </citation>
    <scope>NUCLEOTIDE SEQUENCE [LARGE SCALE GENOMIC DNA]</scope>
    <source>
        <strain evidence="1 2">SCSIO M10372</strain>
    </source>
</reference>
<proteinExistence type="predicted"/>
<evidence type="ECO:0008006" key="3">
    <source>
        <dbReference type="Google" id="ProtNLM"/>
    </source>
</evidence>
<keyword evidence="2" id="KW-1185">Reference proteome</keyword>
<dbReference type="InterPro" id="IPR046288">
    <property type="entry name" value="DUF6325"/>
</dbReference>
<dbReference type="OrthoDB" id="1779644at2"/>
<dbReference type="AlphaFoldDB" id="A0A1E7LNS5"/>
<name>A0A1E7LNS5_9ACTN</name>
<gene>
    <name evidence="1" type="ORF">AN221_26390</name>
</gene>
<dbReference type="PATRIC" id="fig|518642.7.peg.1582"/>
<accession>A0A1E7LNS5</accession>